<dbReference type="Ensembl" id="ENSCSAT00000018884.1">
    <property type="protein sequence ID" value="ENSCSAP00000018314.1"/>
    <property type="gene ID" value="ENSCSAG00000018794.1"/>
</dbReference>
<dbReference type="OMA" id="QFPGMED"/>
<reference evidence="1 2" key="1">
    <citation type="submission" date="2014-03" db="EMBL/GenBank/DDBJ databases">
        <authorList>
            <person name="Warren W."/>
            <person name="Wilson R.K."/>
        </authorList>
    </citation>
    <scope>NUCLEOTIDE SEQUENCE</scope>
</reference>
<evidence type="ECO:0000313" key="1">
    <source>
        <dbReference type="Ensembl" id="ENSCSAP00000018314.1"/>
    </source>
</evidence>
<accession>A0A0D9SBS5</accession>
<dbReference type="BioGRID-ORCS" id="103227782">
    <property type="hits" value="0 hits in 9 CRISPR screens"/>
</dbReference>
<dbReference type="GeneID" id="103227782"/>
<dbReference type="eggNOG" id="ENOG502TEHX">
    <property type="taxonomic scope" value="Eukaryota"/>
</dbReference>
<gene>
    <name evidence="1" type="primary">SPATA12</name>
</gene>
<name>A0A0D9SBS5_CHLSB</name>
<dbReference type="CTD" id="353324"/>
<dbReference type="Proteomes" id="UP000029965">
    <property type="component" value="Chromosome 22"/>
</dbReference>
<dbReference type="GeneTree" id="ENSGT00390000008817"/>
<evidence type="ECO:0000313" key="2">
    <source>
        <dbReference type="Proteomes" id="UP000029965"/>
    </source>
</evidence>
<reference evidence="1" key="2">
    <citation type="submission" date="2025-08" db="UniProtKB">
        <authorList>
            <consortium name="Ensembl"/>
        </authorList>
    </citation>
    <scope>IDENTIFICATION</scope>
</reference>
<dbReference type="RefSeq" id="XP_007982866.1">
    <property type="nucleotide sequence ID" value="XM_007984675.3"/>
</dbReference>
<dbReference type="STRING" id="60711.ENSCSAP00000018314"/>
<reference evidence="1" key="3">
    <citation type="submission" date="2025-09" db="UniProtKB">
        <authorList>
            <consortium name="Ensembl"/>
        </authorList>
    </citation>
    <scope>IDENTIFICATION</scope>
</reference>
<sequence length="192" mass="20834">MSSSALTCGSTLEKSGDTWEMKALDSSRLVPWPPRGLGSSTQHPNKPNCALASCQGPGVLPGAASALPELTFQGDVCQSETCQRYLQTAISLYIAVPQINLLGRLSSPPALLIQQDSCEQVIYNSILQFPGMEDGDNERTCATGWLWRLYEDIGAEPSSTGYSRSNQLTFIEGCFVRSLSTVYSNTHIHTQL</sequence>
<dbReference type="KEGG" id="csab:103227782"/>
<organism evidence="1 2">
    <name type="scientific">Chlorocebus sabaeus</name>
    <name type="common">Green monkey</name>
    <name type="synonym">Simia sabaea</name>
    <dbReference type="NCBI Taxonomy" id="60711"/>
    <lineage>
        <taxon>Eukaryota</taxon>
        <taxon>Metazoa</taxon>
        <taxon>Chordata</taxon>
        <taxon>Craniata</taxon>
        <taxon>Vertebrata</taxon>
        <taxon>Euteleostomi</taxon>
        <taxon>Mammalia</taxon>
        <taxon>Eutheria</taxon>
        <taxon>Euarchontoglires</taxon>
        <taxon>Primates</taxon>
        <taxon>Haplorrhini</taxon>
        <taxon>Catarrhini</taxon>
        <taxon>Cercopithecidae</taxon>
        <taxon>Cercopithecinae</taxon>
        <taxon>Chlorocebus</taxon>
    </lineage>
</organism>
<protein>
    <submittedName>
        <fullName evidence="1">Spermatosis associated 12</fullName>
    </submittedName>
</protein>
<dbReference type="EMBL" id="AQIB01132022">
    <property type="status" value="NOT_ANNOTATED_CDS"/>
    <property type="molecule type" value="Genomic_DNA"/>
</dbReference>
<proteinExistence type="predicted"/>
<keyword evidence="2" id="KW-1185">Reference proteome</keyword>
<dbReference type="AlphaFoldDB" id="A0A0D9SBS5"/>